<gene>
    <name evidence="1" type="ORF">V6N12_053565</name>
</gene>
<sequence length="97" mass="11350">MCYIFDHQYWELSESQLRVGVICSAFHWNCKIVQCYSIGLVDKLFKIFNVLITALLSDKTQSMHFPATVQLVPYKPDLEETVLWSESKEVHDGYRFA</sequence>
<accession>A0ABR2D7Y0</accession>
<evidence type="ECO:0000313" key="2">
    <source>
        <dbReference type="Proteomes" id="UP001472677"/>
    </source>
</evidence>
<comment type="caution">
    <text evidence="1">The sequence shown here is derived from an EMBL/GenBank/DDBJ whole genome shotgun (WGS) entry which is preliminary data.</text>
</comment>
<dbReference type="Proteomes" id="UP001472677">
    <property type="component" value="Unassembled WGS sequence"/>
</dbReference>
<evidence type="ECO:0000313" key="1">
    <source>
        <dbReference type="EMBL" id="KAK8532116.1"/>
    </source>
</evidence>
<reference evidence="1 2" key="1">
    <citation type="journal article" date="2024" name="G3 (Bethesda)">
        <title>Genome assembly of Hibiscus sabdariffa L. provides insights into metabolisms of medicinal natural products.</title>
        <authorList>
            <person name="Kim T."/>
        </authorList>
    </citation>
    <scope>NUCLEOTIDE SEQUENCE [LARGE SCALE GENOMIC DNA]</scope>
    <source>
        <strain evidence="1">TK-2024</strain>
        <tissue evidence="1">Old leaves</tissue>
    </source>
</reference>
<organism evidence="1 2">
    <name type="scientific">Hibiscus sabdariffa</name>
    <name type="common">roselle</name>
    <dbReference type="NCBI Taxonomy" id="183260"/>
    <lineage>
        <taxon>Eukaryota</taxon>
        <taxon>Viridiplantae</taxon>
        <taxon>Streptophyta</taxon>
        <taxon>Embryophyta</taxon>
        <taxon>Tracheophyta</taxon>
        <taxon>Spermatophyta</taxon>
        <taxon>Magnoliopsida</taxon>
        <taxon>eudicotyledons</taxon>
        <taxon>Gunneridae</taxon>
        <taxon>Pentapetalae</taxon>
        <taxon>rosids</taxon>
        <taxon>malvids</taxon>
        <taxon>Malvales</taxon>
        <taxon>Malvaceae</taxon>
        <taxon>Malvoideae</taxon>
        <taxon>Hibiscus</taxon>
    </lineage>
</organism>
<proteinExistence type="predicted"/>
<name>A0ABR2D7Y0_9ROSI</name>
<dbReference type="EMBL" id="JBBPBM010000034">
    <property type="protein sequence ID" value="KAK8532116.1"/>
    <property type="molecule type" value="Genomic_DNA"/>
</dbReference>
<protein>
    <submittedName>
        <fullName evidence="1">Uncharacterized protein</fullName>
    </submittedName>
</protein>
<keyword evidence="2" id="KW-1185">Reference proteome</keyword>